<keyword evidence="1 3" id="KW-0420">Kringle</keyword>
<dbReference type="Pfam" id="PF00051">
    <property type="entry name" value="Kringle"/>
    <property type="match status" value="1"/>
</dbReference>
<dbReference type="AlphaFoldDB" id="A0ABC9X517"/>
<dbReference type="EMBL" id="BAAFJT010000007">
    <property type="protein sequence ID" value="GAB0192022.1"/>
    <property type="molecule type" value="Genomic_DNA"/>
</dbReference>
<reference evidence="6 7" key="1">
    <citation type="submission" date="2024-06" db="EMBL/GenBank/DDBJ databases">
        <title>The draft genome of Grus japonensis, version 3.</title>
        <authorList>
            <person name="Nabeshima K."/>
            <person name="Suzuki S."/>
            <person name="Onuma M."/>
        </authorList>
    </citation>
    <scope>NUCLEOTIDE SEQUENCE [LARGE SCALE GENOMIC DNA]</scope>
    <source>
        <strain evidence="6 7">451A</strain>
    </source>
</reference>
<dbReference type="SUPFAM" id="SSF50494">
    <property type="entry name" value="Trypsin-like serine proteases"/>
    <property type="match status" value="1"/>
</dbReference>
<accession>A0ABC9X517</accession>
<dbReference type="InterPro" id="IPR000001">
    <property type="entry name" value="Kringle"/>
</dbReference>
<evidence type="ECO:0000256" key="1">
    <source>
        <dbReference type="ARBA" id="ARBA00022572"/>
    </source>
</evidence>
<evidence type="ECO:0000256" key="2">
    <source>
        <dbReference type="ARBA" id="ARBA00023157"/>
    </source>
</evidence>
<gene>
    <name evidence="6" type="ORF">GRJ2_001667500</name>
</gene>
<keyword evidence="7" id="KW-1185">Reference proteome</keyword>
<proteinExistence type="predicted"/>
<evidence type="ECO:0000256" key="3">
    <source>
        <dbReference type="PROSITE-ProRule" id="PRU00121"/>
    </source>
</evidence>
<dbReference type="InterPro" id="IPR043504">
    <property type="entry name" value="Peptidase_S1_PA_chymotrypsin"/>
</dbReference>
<keyword evidence="2" id="KW-1015">Disulfide bond</keyword>
<dbReference type="InterPro" id="IPR013806">
    <property type="entry name" value="Kringle-like"/>
</dbReference>
<protein>
    <submittedName>
        <fullName evidence="6">Hyaluronan-binding protein 2</fullName>
    </submittedName>
</protein>
<dbReference type="InterPro" id="IPR009003">
    <property type="entry name" value="Peptidase_S1_PA"/>
</dbReference>
<dbReference type="InterPro" id="IPR038178">
    <property type="entry name" value="Kringle_sf"/>
</dbReference>
<comment type="caution">
    <text evidence="6">The sequence shown here is derived from an EMBL/GenBank/DDBJ whole genome shotgun (WGS) entry which is preliminary data.</text>
</comment>
<comment type="caution">
    <text evidence="3">Lacks conserved residue(s) required for the propagation of feature annotation.</text>
</comment>
<feature type="region of interest" description="Disordered" evidence="4">
    <location>
        <begin position="1"/>
        <end position="48"/>
    </location>
</feature>
<dbReference type="SUPFAM" id="SSF57440">
    <property type="entry name" value="Kringle-like"/>
    <property type="match status" value="1"/>
</dbReference>
<dbReference type="SMART" id="SM00130">
    <property type="entry name" value="KR"/>
    <property type="match status" value="1"/>
</dbReference>
<sequence length="244" mass="27620">MESFMQGVKGLKLGPGLASAGEKASEPVWSGKWSSGPQKGGEKSPQREASHFFSLANLLHDEADNYEYYDEYTQPEQKPSLQQQSSEDPDWFEAFFGYSDTTKGLDDCYEEASSRYRGKVNQAVNGKTCLHWNSHALLDYPMNAFMEDADSYGIGEHNFCRHPAENLQVALGKQDLKKKEHQEQIFDVEKVIVHYKYREKDGVPHNDIGKSLLLNIHVAHLQTQWSEGLKHLSPTKVNVKLGNN</sequence>
<evidence type="ECO:0000256" key="4">
    <source>
        <dbReference type="SAM" id="MobiDB-lite"/>
    </source>
</evidence>
<dbReference type="Proteomes" id="UP001623348">
    <property type="component" value="Unassembled WGS sequence"/>
</dbReference>
<evidence type="ECO:0000259" key="5">
    <source>
        <dbReference type="PROSITE" id="PS50070"/>
    </source>
</evidence>
<organism evidence="6 7">
    <name type="scientific">Grus japonensis</name>
    <name type="common">Japanese crane</name>
    <name type="synonym">Red-crowned crane</name>
    <dbReference type="NCBI Taxonomy" id="30415"/>
    <lineage>
        <taxon>Eukaryota</taxon>
        <taxon>Metazoa</taxon>
        <taxon>Chordata</taxon>
        <taxon>Craniata</taxon>
        <taxon>Vertebrata</taxon>
        <taxon>Euteleostomi</taxon>
        <taxon>Archelosauria</taxon>
        <taxon>Archosauria</taxon>
        <taxon>Dinosauria</taxon>
        <taxon>Saurischia</taxon>
        <taxon>Theropoda</taxon>
        <taxon>Coelurosauria</taxon>
        <taxon>Aves</taxon>
        <taxon>Neognathae</taxon>
        <taxon>Neoaves</taxon>
        <taxon>Gruiformes</taxon>
        <taxon>Gruidae</taxon>
        <taxon>Grus</taxon>
    </lineage>
</organism>
<name>A0ABC9X517_GRUJA</name>
<evidence type="ECO:0000313" key="6">
    <source>
        <dbReference type="EMBL" id="GAB0192022.1"/>
    </source>
</evidence>
<evidence type="ECO:0000313" key="7">
    <source>
        <dbReference type="Proteomes" id="UP001623348"/>
    </source>
</evidence>
<dbReference type="Gene3D" id="2.40.10.10">
    <property type="entry name" value="Trypsin-like serine proteases"/>
    <property type="match status" value="1"/>
</dbReference>
<dbReference type="PROSITE" id="PS50070">
    <property type="entry name" value="KRINGLE_2"/>
    <property type="match status" value="1"/>
</dbReference>
<feature type="domain" description="Kringle" evidence="5">
    <location>
        <begin position="107"/>
        <end position="163"/>
    </location>
</feature>
<dbReference type="Gene3D" id="2.40.20.10">
    <property type="entry name" value="Plasminogen Kringle 4"/>
    <property type="match status" value="1"/>
</dbReference>